<dbReference type="Pfam" id="PF24883">
    <property type="entry name" value="NPHP3_N"/>
    <property type="match status" value="1"/>
</dbReference>
<gene>
    <name evidence="5" type="ORF">LY89DRAFT_784647</name>
</gene>
<feature type="domain" description="NACHT-NTPase and P-loop NTPases N-terminal" evidence="2">
    <location>
        <begin position="12"/>
        <end position="129"/>
    </location>
</feature>
<evidence type="ECO:0008006" key="7">
    <source>
        <dbReference type="Google" id="ProtNLM"/>
    </source>
</evidence>
<evidence type="ECO:0000259" key="4">
    <source>
        <dbReference type="Pfam" id="PF25053"/>
    </source>
</evidence>
<dbReference type="RefSeq" id="XP_018068136.1">
    <property type="nucleotide sequence ID" value="XM_018222807.1"/>
</dbReference>
<dbReference type="AlphaFoldDB" id="A0A194X0Q5"/>
<dbReference type="InterPro" id="IPR056884">
    <property type="entry name" value="NPHP3-like_N"/>
</dbReference>
<evidence type="ECO:0000313" key="6">
    <source>
        <dbReference type="Proteomes" id="UP000070700"/>
    </source>
</evidence>
<keyword evidence="6" id="KW-1185">Reference proteome</keyword>
<dbReference type="InterPro" id="IPR031352">
    <property type="entry name" value="SesA"/>
</dbReference>
<dbReference type="InterPro" id="IPR056693">
    <property type="entry name" value="DUF7791"/>
</dbReference>
<evidence type="ECO:0000259" key="3">
    <source>
        <dbReference type="Pfam" id="PF24883"/>
    </source>
</evidence>
<dbReference type="EMBL" id="KQ947421">
    <property type="protein sequence ID" value="KUJ13781.1"/>
    <property type="molecule type" value="Genomic_DNA"/>
</dbReference>
<dbReference type="OrthoDB" id="443402at2759"/>
<name>A0A194X0Q5_MOLSC</name>
<dbReference type="GeneID" id="28832533"/>
<dbReference type="InParanoid" id="A0A194X0Q5"/>
<dbReference type="STRING" id="149040.A0A194X0Q5"/>
<dbReference type="Proteomes" id="UP000070700">
    <property type="component" value="Unassembled WGS sequence"/>
</dbReference>
<dbReference type="Gene3D" id="3.40.50.300">
    <property type="entry name" value="P-loop containing nucleotide triphosphate hydrolases"/>
    <property type="match status" value="1"/>
</dbReference>
<dbReference type="PANTHER" id="PTHR10039:SF5">
    <property type="entry name" value="NACHT DOMAIN-CONTAINING PROTEIN"/>
    <property type="match status" value="1"/>
</dbReference>
<feature type="domain" description="Nephrocystin 3-like N-terminal" evidence="3">
    <location>
        <begin position="288"/>
        <end position="452"/>
    </location>
</feature>
<feature type="domain" description="DUF7791" evidence="4">
    <location>
        <begin position="562"/>
        <end position="707"/>
    </location>
</feature>
<dbReference type="Pfam" id="PF25053">
    <property type="entry name" value="DUF7791"/>
    <property type="match status" value="1"/>
</dbReference>
<keyword evidence="1" id="KW-0677">Repeat</keyword>
<dbReference type="Pfam" id="PF17107">
    <property type="entry name" value="SesA"/>
    <property type="match status" value="1"/>
</dbReference>
<protein>
    <recommendedName>
        <fullName evidence="7">NACHT domain-containing protein</fullName>
    </recommendedName>
</protein>
<accession>A0A194X0Q5</accession>
<sequence length="941" mass="106693">MAEALAALGLASNIVQFVSFASDLISKSRAISKSTDSGLVENLELEAISSTLHELNHGLLRALATGASSSTAEKILQELCKGCGDVMEELLEVIQSLKSQGPHTRWNSFRQALKSVWKEDQIKALSTRLDRYRNQIDTTLLMSLRENIVALQTHLVAQNSTLEATQKTSVDQLHSSMKSIEQWQSEVLGKLLLNDWQSKNQLDAGQLSSQLSATAGQQREEIMKLKILESLRYNDIKERLERIPSAYSKTFHWIFDEDGPAADLNSADEIVKPENVAEARDQTKHTWDNYLHWLQSDDDLYWITGKPGSGKSTLMKYLHADPRTREHLRSWSGDLDLIVAGFFFWNSGSAMQMSERGLIQTLLYQAISKRLELVPMLFPDRWRYNQLFGNDFRPWVLSELNQALETLVSDCSKRLLLFVDGVDEFEGDAMKLAGFLLSLSAQKNVKMCVASRPWLAFEDAFKGSPSLRLEHLTAPDIKIFVLDNLSKSEVFLQLQKLKRKEADDLVLQITQKAQGVFLWVHLVVQSLLEGMRDGDSLADLQERLVYLPSGLEELFKKILGCIDARYLQQASRYFQLVRTASEPLSLLTFSYAEDGIDVAMCAKMQASELEETLQLDRNEMLAEILAEKMFRAENMRRRINSRSKGLLEAPDFKTQGYEATVQYLHRTVKDFLAQDKTGKLLQSWLSDPFDADLHMCAGYMIGVKRIDISPWIDQGLDRISSNRLQENTRDWNRPNQDFPTRRTGILLPSTFRYGRTARGETTWCYILSKASANDHQSIKTQWPVIIGILLDGGADPKVKVNIFAAGKRSLADIVKENAYWWSQDPADIERLRRVLVGAQKKDKVARWQPGKWKSISGWFCTGPQYDRTAIGVQALITMTAAHSSYFVIMAEGLRASNVIGTVSEVGRLRAWMEDFRRELKTSSEVEDCDELNHSSHATHVE</sequence>
<reference evidence="5 6" key="1">
    <citation type="submission" date="2015-10" db="EMBL/GenBank/DDBJ databases">
        <title>Full genome of DAOMC 229536 Phialocephala scopiformis, a fungal endophyte of spruce producing the potent anti-insectan compound rugulosin.</title>
        <authorList>
            <consortium name="DOE Joint Genome Institute"/>
            <person name="Walker A.K."/>
            <person name="Frasz S.L."/>
            <person name="Seifert K.A."/>
            <person name="Miller J.D."/>
            <person name="Mondo S.J."/>
            <person name="Labutti K."/>
            <person name="Lipzen A."/>
            <person name="Dockter R."/>
            <person name="Kennedy M."/>
            <person name="Grigoriev I.V."/>
            <person name="Spatafora J.W."/>
        </authorList>
    </citation>
    <scope>NUCLEOTIDE SEQUENCE [LARGE SCALE GENOMIC DNA]</scope>
    <source>
        <strain evidence="5 6">CBS 120377</strain>
    </source>
</reference>
<evidence type="ECO:0000259" key="2">
    <source>
        <dbReference type="Pfam" id="PF17107"/>
    </source>
</evidence>
<dbReference type="InterPro" id="IPR027417">
    <property type="entry name" value="P-loop_NTPase"/>
</dbReference>
<dbReference type="PANTHER" id="PTHR10039">
    <property type="entry name" value="AMELOGENIN"/>
    <property type="match status" value="1"/>
</dbReference>
<evidence type="ECO:0000256" key="1">
    <source>
        <dbReference type="ARBA" id="ARBA00022737"/>
    </source>
</evidence>
<proteinExistence type="predicted"/>
<dbReference type="KEGG" id="psco:LY89DRAFT_784647"/>
<evidence type="ECO:0000313" key="5">
    <source>
        <dbReference type="EMBL" id="KUJ13781.1"/>
    </source>
</evidence>
<organism evidence="5 6">
    <name type="scientific">Mollisia scopiformis</name>
    <name type="common">Conifer needle endophyte fungus</name>
    <name type="synonym">Phialocephala scopiformis</name>
    <dbReference type="NCBI Taxonomy" id="149040"/>
    <lineage>
        <taxon>Eukaryota</taxon>
        <taxon>Fungi</taxon>
        <taxon>Dikarya</taxon>
        <taxon>Ascomycota</taxon>
        <taxon>Pezizomycotina</taxon>
        <taxon>Leotiomycetes</taxon>
        <taxon>Helotiales</taxon>
        <taxon>Mollisiaceae</taxon>
        <taxon>Mollisia</taxon>
    </lineage>
</organism>
<dbReference type="SUPFAM" id="SSF52540">
    <property type="entry name" value="P-loop containing nucleoside triphosphate hydrolases"/>
    <property type="match status" value="1"/>
</dbReference>